<feature type="transmembrane region" description="Helical" evidence="1">
    <location>
        <begin position="172"/>
        <end position="192"/>
    </location>
</feature>
<feature type="transmembrane region" description="Helical" evidence="1">
    <location>
        <begin position="264"/>
        <end position="285"/>
    </location>
</feature>
<gene>
    <name evidence="2" type="ORF">SAMN04488541_104413</name>
</gene>
<evidence type="ECO:0000313" key="2">
    <source>
        <dbReference type="EMBL" id="SFF50906.1"/>
    </source>
</evidence>
<name>A0A1I2JDF3_9BACT</name>
<dbReference type="SUPFAM" id="SSF103473">
    <property type="entry name" value="MFS general substrate transporter"/>
    <property type="match status" value="1"/>
</dbReference>
<keyword evidence="1" id="KW-1133">Transmembrane helix</keyword>
<feature type="transmembrane region" description="Helical" evidence="1">
    <location>
        <begin position="292"/>
        <end position="312"/>
    </location>
</feature>
<feature type="transmembrane region" description="Helical" evidence="1">
    <location>
        <begin position="140"/>
        <end position="160"/>
    </location>
</feature>
<feature type="transmembrane region" description="Helical" evidence="1">
    <location>
        <begin position="351"/>
        <end position="371"/>
    </location>
</feature>
<keyword evidence="1" id="KW-0812">Transmembrane</keyword>
<dbReference type="EMBL" id="FONY01000044">
    <property type="protein sequence ID" value="SFF50906.1"/>
    <property type="molecule type" value="Genomic_DNA"/>
</dbReference>
<feature type="transmembrane region" description="Helical" evidence="1">
    <location>
        <begin position="12"/>
        <end position="34"/>
    </location>
</feature>
<dbReference type="InterPro" id="IPR036259">
    <property type="entry name" value="MFS_trans_sf"/>
</dbReference>
<feature type="transmembrane region" description="Helical" evidence="1">
    <location>
        <begin position="318"/>
        <end position="339"/>
    </location>
</feature>
<feature type="transmembrane region" description="Helical" evidence="1">
    <location>
        <begin position="54"/>
        <end position="73"/>
    </location>
</feature>
<organism evidence="2 3">
    <name type="scientific">Thermoflexibacter ruber</name>
    <dbReference type="NCBI Taxonomy" id="1003"/>
    <lineage>
        <taxon>Bacteria</taxon>
        <taxon>Pseudomonadati</taxon>
        <taxon>Bacteroidota</taxon>
        <taxon>Cytophagia</taxon>
        <taxon>Cytophagales</taxon>
        <taxon>Thermoflexibacteraceae</taxon>
        <taxon>Thermoflexibacter</taxon>
    </lineage>
</organism>
<accession>A0A1I2JDF3</accession>
<feature type="transmembrane region" description="Helical" evidence="1">
    <location>
        <begin position="109"/>
        <end position="128"/>
    </location>
</feature>
<feature type="transmembrane region" description="Helical" evidence="1">
    <location>
        <begin position="224"/>
        <end position="244"/>
    </location>
</feature>
<dbReference type="STRING" id="1003.SAMN04488541_104413"/>
<dbReference type="Pfam" id="PF18943">
    <property type="entry name" value="DUF5690"/>
    <property type="match status" value="1"/>
</dbReference>
<feature type="transmembrane region" description="Helical" evidence="1">
    <location>
        <begin position="85"/>
        <end position="103"/>
    </location>
</feature>
<dbReference type="RefSeq" id="WP_221407712.1">
    <property type="nucleotide sequence ID" value="NZ_FONY01000044.1"/>
</dbReference>
<protein>
    <recommendedName>
        <fullName evidence="4">Major Facilitator Superfamily protein</fullName>
    </recommendedName>
</protein>
<dbReference type="PROSITE" id="PS51257">
    <property type="entry name" value="PROKAR_LIPOPROTEIN"/>
    <property type="match status" value="1"/>
</dbReference>
<reference evidence="3" key="1">
    <citation type="submission" date="2016-10" db="EMBL/GenBank/DDBJ databases">
        <authorList>
            <person name="Varghese N."/>
            <person name="Submissions S."/>
        </authorList>
    </citation>
    <scope>NUCLEOTIDE SEQUENCE [LARGE SCALE GENOMIC DNA]</scope>
    <source>
        <strain>GEY</strain>
        <strain evidence="3">DSM 9560</strain>
    </source>
</reference>
<evidence type="ECO:0000313" key="3">
    <source>
        <dbReference type="Proteomes" id="UP000199513"/>
    </source>
</evidence>
<sequence>MKLIKQFLSKSSTYAFVIYASLAAFSTYSCMYAYRKSFSVGIFEGMEFGGIDYKSLLIIAQVLGYMSSKFLGIKIISEMKSSSRMWAILLLIGFSELALVGFAYIPTPYNIICLFLNGLPLGMIWGLVFSYLEGRKTTEILGAVLSLSFIVANNIAKSLAQTLLQQGISEFAMPYLVGLIFAVPLCISVFLLNQVPPPTQGDEAERVKRVPMNAQARWQSFQSFAFGLTLLIINYMFLTAYRDLQSNFASNIWLALGYAEVPSIYITTTLPITLIVLAMMGLLYLVKDNFKALLSIQGMIILGLLMIGLGTFAFEQGFISGASWVIITGTGTYLCYIPFNCFLFERTIASFKIVGNAGFFIYLADSFGYLASVGTLLYKNFFETQLSWYRFIINSSYALTFVGLIISISTILYYLHKQRTLVNKIILSSEIQLN</sequence>
<evidence type="ECO:0008006" key="4">
    <source>
        <dbReference type="Google" id="ProtNLM"/>
    </source>
</evidence>
<dbReference type="InterPro" id="IPR043745">
    <property type="entry name" value="DUF5690"/>
</dbReference>
<dbReference type="AlphaFoldDB" id="A0A1I2JDF3"/>
<evidence type="ECO:0000256" key="1">
    <source>
        <dbReference type="SAM" id="Phobius"/>
    </source>
</evidence>
<dbReference type="Proteomes" id="UP000199513">
    <property type="component" value="Unassembled WGS sequence"/>
</dbReference>
<keyword evidence="3" id="KW-1185">Reference proteome</keyword>
<keyword evidence="1" id="KW-0472">Membrane</keyword>
<feature type="transmembrane region" description="Helical" evidence="1">
    <location>
        <begin position="391"/>
        <end position="415"/>
    </location>
</feature>
<proteinExistence type="predicted"/>